<dbReference type="Proteomes" id="UP001154400">
    <property type="component" value="Chromosome"/>
</dbReference>
<dbReference type="Gene3D" id="1.10.1670.10">
    <property type="entry name" value="Helix-hairpin-Helix base-excision DNA repair enzymes (C-terminal)"/>
    <property type="match status" value="1"/>
</dbReference>
<dbReference type="GO" id="GO:0006281">
    <property type="term" value="P:DNA repair"/>
    <property type="evidence" value="ECO:0007669"/>
    <property type="project" value="InterPro"/>
</dbReference>
<dbReference type="AlphaFoldDB" id="A0A3S5Y7K1"/>
<gene>
    <name evidence="1" type="ordered locus">REQ_25050</name>
</gene>
<dbReference type="SUPFAM" id="SSF48150">
    <property type="entry name" value="DNA-glycosylase"/>
    <property type="match status" value="1"/>
</dbReference>
<evidence type="ECO:0000313" key="1">
    <source>
        <dbReference type="EMBL" id="CBH48542.1"/>
    </source>
</evidence>
<sequence>MTASRSDTDVVRDLLDRAGRTFAEEARITLKDTPKPLFQLLVLSMLLSSRISAAIATRAARELFAAGWRTPDTMEAAPRAEVIAALQRGRYTRYDESTATRLRKMAHRVTVEYRGDLRELAQRSDHDAGAAARLLEEFDGIGPVGAEIFLREVQDTWTWLRPHLDDRALDGAEALHLPRDRGGLGALAGTRGMAPLAAALVRVTIDSQLRDELSGSGER</sequence>
<organism evidence="1">
    <name type="scientific">Rhodococcus hoagii (strain 103S)</name>
    <name type="common">Rhodococcus equi</name>
    <dbReference type="NCBI Taxonomy" id="685727"/>
    <lineage>
        <taxon>Bacteria</taxon>
        <taxon>Bacillati</taxon>
        <taxon>Actinomycetota</taxon>
        <taxon>Actinomycetes</taxon>
        <taxon>Mycobacteriales</taxon>
        <taxon>Nocardiaceae</taxon>
        <taxon>Prescottella</taxon>
    </lineage>
</organism>
<protein>
    <recommendedName>
        <fullName evidence="3">Endonuclease</fullName>
    </recommendedName>
</protein>
<accession>A0A3S5Y7K1</accession>
<reference evidence="1" key="1">
    <citation type="journal article" date="2010" name="PLoS Genet.">
        <title>The genome of a pathogenic rhodococcus: cooptive virulence underpinned by key gene acquisitions.</title>
        <authorList>
            <person name="Letek M."/>
            <person name="Gonzalez P."/>
            <person name="Macarthur I."/>
            <person name="Rodriguez H."/>
            <person name="Freeman T.C."/>
            <person name="Valero-Rello A."/>
            <person name="Blanco M."/>
            <person name="Buckley T."/>
            <person name="Cherevach I."/>
            <person name="Fahey R."/>
            <person name="Hapeshi A."/>
            <person name="Holdstock J."/>
            <person name="Leadon D."/>
            <person name="Navas J."/>
            <person name="Ocampo A."/>
            <person name="Quail M.A."/>
            <person name="Sanders M."/>
            <person name="Scortti M.M."/>
            <person name="Prescott J.F."/>
            <person name="Fogarty U."/>
            <person name="Meijer W.G."/>
            <person name="Parkhill J."/>
            <person name="Bentley S.D."/>
            <person name="Vazquez-Boland J.A."/>
        </authorList>
    </citation>
    <scope>NUCLEOTIDE SEQUENCE [LARGE SCALE GENOMIC DNA]</scope>
    <source>
        <strain evidence="1 2">103S</strain>
    </source>
</reference>
<proteinExistence type="predicted"/>
<dbReference type="KEGG" id="req:REQ_25050"/>
<evidence type="ECO:0008006" key="3">
    <source>
        <dbReference type="Google" id="ProtNLM"/>
    </source>
</evidence>
<name>A0A3S5Y7K1_RHOH1</name>
<evidence type="ECO:0000313" key="2">
    <source>
        <dbReference type="Proteomes" id="UP000006892"/>
    </source>
</evidence>
<dbReference type="EMBL" id="FN563149">
    <property type="protein sequence ID" value="CBH48542.1"/>
    <property type="molecule type" value="Genomic_DNA"/>
</dbReference>
<dbReference type="Gene3D" id="1.10.340.30">
    <property type="entry name" value="Hypothetical protein, domain 2"/>
    <property type="match status" value="1"/>
</dbReference>
<dbReference type="InterPro" id="IPR023170">
    <property type="entry name" value="HhH_base_excis_C"/>
</dbReference>
<dbReference type="InterPro" id="IPR011257">
    <property type="entry name" value="DNA_glycosylase"/>
</dbReference>
<dbReference type="RefSeq" id="WP_013416154.1">
    <property type="nucleotide sequence ID" value="NC_014659.1"/>
</dbReference>
<dbReference type="GO" id="GO:0003824">
    <property type="term" value="F:catalytic activity"/>
    <property type="evidence" value="ECO:0007669"/>
    <property type="project" value="InterPro"/>
</dbReference>